<proteinExistence type="predicted"/>
<dbReference type="EMBL" id="JAWWNJ010000020">
    <property type="protein sequence ID" value="KAK7035097.1"/>
    <property type="molecule type" value="Genomic_DNA"/>
</dbReference>
<feature type="region of interest" description="Disordered" evidence="1">
    <location>
        <begin position="186"/>
        <end position="271"/>
    </location>
</feature>
<dbReference type="InterPro" id="IPR045026">
    <property type="entry name" value="LIMYB"/>
</dbReference>
<evidence type="ECO:0000313" key="3">
    <source>
        <dbReference type="EMBL" id="KAK7035097.1"/>
    </source>
</evidence>
<reference evidence="3 4" key="1">
    <citation type="journal article" date="2024" name="J Genomics">
        <title>Draft genome sequencing and assembly of Favolaschia claudopus CIRM-BRFM 2984 isolated from oak limbs.</title>
        <authorList>
            <person name="Navarro D."/>
            <person name="Drula E."/>
            <person name="Chaduli D."/>
            <person name="Cazenave R."/>
            <person name="Ahrendt S."/>
            <person name="Wang J."/>
            <person name="Lipzen A."/>
            <person name="Daum C."/>
            <person name="Barry K."/>
            <person name="Grigoriev I.V."/>
            <person name="Favel A."/>
            <person name="Rosso M.N."/>
            <person name="Martin F."/>
        </authorList>
    </citation>
    <scope>NUCLEOTIDE SEQUENCE [LARGE SCALE GENOMIC DNA]</scope>
    <source>
        <strain evidence="3 4">CIRM-BRFM 2984</strain>
    </source>
</reference>
<evidence type="ECO:0000259" key="2">
    <source>
        <dbReference type="Pfam" id="PF12776"/>
    </source>
</evidence>
<feature type="domain" description="Myb/SANT-like" evidence="2">
    <location>
        <begin position="42"/>
        <end position="138"/>
    </location>
</feature>
<feature type="compositionally biased region" description="Basic and acidic residues" evidence="1">
    <location>
        <begin position="214"/>
        <end position="230"/>
    </location>
</feature>
<dbReference type="AlphaFoldDB" id="A0AAW0C8A3"/>
<sequence length="355" mass="39007">MDLPPLPPDDSVIDPILLAQSAAALASQGASNEPQKQENAVWTCRNETTLLDYLLEVMSKSGDGLNFKEATWKASAHRVNSDSREKGGPKTWQSCKSKFQKLKALFLVICEIMGNSGWTWSDEKGACIDAASSGTWDAFVKRNKAAKPFRNAGWTHLKTFRQLMPDAAPKGSHVFRPRTALAQVTLPESQHESQPPSQPNEDEDDDGRSQTWSIEEKDSDNEQEKEKENEPVPPPSSAPKTPASGSRKRKPADSNAGTVKKPRLSGGAAALSGLSDHMGQFNKLMELALVPPTPAANPVDIAPSPVRLKNAVKRARELETWMEKVDLAVDIYDTFEDGDEELRIIWVKRKVGIEA</sequence>
<keyword evidence="4" id="KW-1185">Reference proteome</keyword>
<dbReference type="Proteomes" id="UP001362999">
    <property type="component" value="Unassembled WGS sequence"/>
</dbReference>
<gene>
    <name evidence="3" type="ORF">R3P38DRAFT_3312207</name>
</gene>
<dbReference type="PANTHER" id="PTHR47584">
    <property type="match status" value="1"/>
</dbReference>
<protein>
    <submittedName>
        <fullName evidence="3">Myb-DNA-bind-3 domain-containing protein</fullName>
    </submittedName>
</protein>
<name>A0AAW0C8A3_9AGAR</name>
<organism evidence="3 4">
    <name type="scientific">Favolaschia claudopus</name>
    <dbReference type="NCBI Taxonomy" id="2862362"/>
    <lineage>
        <taxon>Eukaryota</taxon>
        <taxon>Fungi</taxon>
        <taxon>Dikarya</taxon>
        <taxon>Basidiomycota</taxon>
        <taxon>Agaricomycotina</taxon>
        <taxon>Agaricomycetes</taxon>
        <taxon>Agaricomycetidae</taxon>
        <taxon>Agaricales</taxon>
        <taxon>Marasmiineae</taxon>
        <taxon>Mycenaceae</taxon>
        <taxon>Favolaschia</taxon>
    </lineage>
</organism>
<accession>A0AAW0C8A3</accession>
<evidence type="ECO:0000256" key="1">
    <source>
        <dbReference type="SAM" id="MobiDB-lite"/>
    </source>
</evidence>
<dbReference type="InterPro" id="IPR024752">
    <property type="entry name" value="Myb/SANT-like_dom"/>
</dbReference>
<feature type="compositionally biased region" description="Polar residues" evidence="1">
    <location>
        <begin position="186"/>
        <end position="195"/>
    </location>
</feature>
<evidence type="ECO:0000313" key="4">
    <source>
        <dbReference type="Proteomes" id="UP001362999"/>
    </source>
</evidence>
<dbReference type="Pfam" id="PF12776">
    <property type="entry name" value="Myb_DNA-bind_3"/>
    <property type="match status" value="1"/>
</dbReference>
<dbReference type="PANTHER" id="PTHR47584:SF14">
    <property type="entry name" value="L10-INTERACTING MYB DOMAIN-CONTAINING PROTEIN-LIKE"/>
    <property type="match status" value="1"/>
</dbReference>
<comment type="caution">
    <text evidence="3">The sequence shown here is derived from an EMBL/GenBank/DDBJ whole genome shotgun (WGS) entry which is preliminary data.</text>
</comment>